<evidence type="ECO:0000256" key="1">
    <source>
        <dbReference type="SAM" id="MobiDB-lite"/>
    </source>
</evidence>
<evidence type="ECO:0000313" key="2">
    <source>
        <dbReference type="EMBL" id="VCW67311.1"/>
    </source>
</evidence>
<gene>
    <name evidence="2" type="ORF">BN2614_LOCUS1</name>
</gene>
<protein>
    <submittedName>
        <fullName evidence="2">Uncharacterized protein</fullName>
    </submittedName>
</protein>
<sequence length="83" mass="8649">MRPSQSRVAFTEAWDPTAHGCSGCGLLSAVSRLIRTGDIAGSALPCSQAGGRSQRGRCWPSGGHKRHPQRTPAFLLGVSTAAC</sequence>
<dbReference type="EMBL" id="CYRY02002591">
    <property type="protein sequence ID" value="VCW67311.1"/>
    <property type="molecule type" value="Genomic_DNA"/>
</dbReference>
<reference evidence="2 3" key="1">
    <citation type="submission" date="2018-10" db="EMBL/GenBank/DDBJ databases">
        <authorList>
            <person name="Ekblom R."/>
            <person name="Jareborg N."/>
        </authorList>
    </citation>
    <scope>NUCLEOTIDE SEQUENCE [LARGE SCALE GENOMIC DNA]</scope>
    <source>
        <tissue evidence="2">Muscle</tissue>
    </source>
</reference>
<proteinExistence type="predicted"/>
<name>A0A9X9LG33_GULGU</name>
<organism evidence="2 3">
    <name type="scientific">Gulo gulo</name>
    <name type="common">Wolverine</name>
    <name type="synonym">Gluton</name>
    <dbReference type="NCBI Taxonomy" id="48420"/>
    <lineage>
        <taxon>Eukaryota</taxon>
        <taxon>Metazoa</taxon>
        <taxon>Chordata</taxon>
        <taxon>Craniata</taxon>
        <taxon>Vertebrata</taxon>
        <taxon>Euteleostomi</taxon>
        <taxon>Mammalia</taxon>
        <taxon>Eutheria</taxon>
        <taxon>Laurasiatheria</taxon>
        <taxon>Carnivora</taxon>
        <taxon>Caniformia</taxon>
        <taxon>Musteloidea</taxon>
        <taxon>Mustelidae</taxon>
        <taxon>Guloninae</taxon>
        <taxon>Gulo</taxon>
    </lineage>
</organism>
<evidence type="ECO:0000313" key="3">
    <source>
        <dbReference type="Proteomes" id="UP000269945"/>
    </source>
</evidence>
<feature type="non-terminal residue" evidence="2">
    <location>
        <position position="83"/>
    </location>
</feature>
<keyword evidence="3" id="KW-1185">Reference proteome</keyword>
<comment type="caution">
    <text evidence="2">The sequence shown here is derived from an EMBL/GenBank/DDBJ whole genome shotgun (WGS) entry which is preliminary data.</text>
</comment>
<feature type="region of interest" description="Disordered" evidence="1">
    <location>
        <begin position="46"/>
        <end position="70"/>
    </location>
</feature>
<dbReference type="AlphaFoldDB" id="A0A9X9LG33"/>
<accession>A0A9X9LG33</accession>
<dbReference type="Proteomes" id="UP000269945">
    <property type="component" value="Unassembled WGS sequence"/>
</dbReference>